<feature type="transmembrane region" description="Helical" evidence="1">
    <location>
        <begin position="138"/>
        <end position="156"/>
    </location>
</feature>
<evidence type="ECO:0000313" key="2">
    <source>
        <dbReference type="EMBL" id="GGP05614.1"/>
    </source>
</evidence>
<dbReference type="InterPro" id="IPR021354">
    <property type="entry name" value="DUF2975"/>
</dbReference>
<feature type="transmembrane region" description="Helical" evidence="1">
    <location>
        <begin position="168"/>
        <end position="185"/>
    </location>
</feature>
<feature type="transmembrane region" description="Helical" evidence="1">
    <location>
        <begin position="12"/>
        <end position="40"/>
    </location>
</feature>
<keyword evidence="1" id="KW-0472">Membrane</keyword>
<dbReference type="EMBL" id="BMLV01000005">
    <property type="protein sequence ID" value="GGP05614.1"/>
    <property type="molecule type" value="Genomic_DNA"/>
</dbReference>
<keyword evidence="1" id="KW-1133">Transmembrane helix</keyword>
<evidence type="ECO:0000256" key="1">
    <source>
        <dbReference type="SAM" id="Phobius"/>
    </source>
</evidence>
<gene>
    <name evidence="2" type="ORF">GCM10010992_22400</name>
</gene>
<keyword evidence="3" id="KW-1185">Reference proteome</keyword>
<dbReference type="RefSeq" id="WP_188618217.1">
    <property type="nucleotide sequence ID" value="NZ_BMLV01000005.1"/>
</dbReference>
<accession>A0ABQ2NLV1</accession>
<sequence>MKLIGKNSVSKYLSYFFYFLFIIFTLVGLYEIFGFSVILYNEKTESHFLSQTFYISQDVGWSNNFYTEKLKDLMKFRMNIPFTETQLYTGIYNLHSGFNIISTFFYLSFFTYSLYKILKELTNEIIFSKEIILWLKRLAYLNLLYIPLHIFKNFIFKDFAFGDAIYTSFYMLIIGCSILFVIAFFKKGYELQSENDLTI</sequence>
<organism evidence="2 3">
    <name type="scientific">Cloacibacterium rupense</name>
    <dbReference type="NCBI Taxonomy" id="517423"/>
    <lineage>
        <taxon>Bacteria</taxon>
        <taxon>Pseudomonadati</taxon>
        <taxon>Bacteroidota</taxon>
        <taxon>Flavobacteriia</taxon>
        <taxon>Flavobacteriales</taxon>
        <taxon>Weeksellaceae</taxon>
    </lineage>
</organism>
<proteinExistence type="predicted"/>
<name>A0ABQ2NLV1_9FLAO</name>
<protein>
    <recommendedName>
        <fullName evidence="4">DUF2975 domain-containing protein</fullName>
    </recommendedName>
</protein>
<dbReference type="Pfam" id="PF11188">
    <property type="entry name" value="DUF2975"/>
    <property type="match status" value="1"/>
</dbReference>
<comment type="caution">
    <text evidence="2">The sequence shown here is derived from an EMBL/GenBank/DDBJ whole genome shotgun (WGS) entry which is preliminary data.</text>
</comment>
<dbReference type="Proteomes" id="UP000620064">
    <property type="component" value="Unassembled WGS sequence"/>
</dbReference>
<evidence type="ECO:0000313" key="3">
    <source>
        <dbReference type="Proteomes" id="UP000620064"/>
    </source>
</evidence>
<feature type="transmembrane region" description="Helical" evidence="1">
    <location>
        <begin position="97"/>
        <end position="118"/>
    </location>
</feature>
<reference evidence="3" key="1">
    <citation type="journal article" date="2019" name="Int. J. Syst. Evol. Microbiol.">
        <title>The Global Catalogue of Microorganisms (GCM) 10K type strain sequencing project: providing services to taxonomists for standard genome sequencing and annotation.</title>
        <authorList>
            <consortium name="The Broad Institute Genomics Platform"/>
            <consortium name="The Broad Institute Genome Sequencing Center for Infectious Disease"/>
            <person name="Wu L."/>
            <person name="Ma J."/>
        </authorList>
    </citation>
    <scope>NUCLEOTIDE SEQUENCE [LARGE SCALE GENOMIC DNA]</scope>
    <source>
        <strain evidence="3">CGMCC 1.7656</strain>
    </source>
</reference>
<keyword evidence="1" id="KW-0812">Transmembrane</keyword>
<evidence type="ECO:0008006" key="4">
    <source>
        <dbReference type="Google" id="ProtNLM"/>
    </source>
</evidence>